<evidence type="ECO:0000313" key="9">
    <source>
        <dbReference type="Proteomes" id="UP001597478"/>
    </source>
</evidence>
<feature type="domain" description="Bacterial transcriptional activator" evidence="7">
    <location>
        <begin position="101"/>
        <end position="244"/>
    </location>
</feature>
<evidence type="ECO:0000256" key="2">
    <source>
        <dbReference type="ARBA" id="ARBA00023015"/>
    </source>
</evidence>
<dbReference type="SMART" id="SM01043">
    <property type="entry name" value="BTAD"/>
    <property type="match status" value="1"/>
</dbReference>
<evidence type="ECO:0000256" key="1">
    <source>
        <dbReference type="ARBA" id="ARBA00005820"/>
    </source>
</evidence>
<keyword evidence="4" id="KW-0804">Transcription</keyword>
<dbReference type="Gene3D" id="1.25.40.10">
    <property type="entry name" value="Tetratricopeptide repeat domain"/>
    <property type="match status" value="1"/>
</dbReference>
<evidence type="ECO:0000256" key="4">
    <source>
        <dbReference type="ARBA" id="ARBA00023163"/>
    </source>
</evidence>
<keyword evidence="3" id="KW-0238">DNA-binding</keyword>
<keyword evidence="9" id="KW-1185">Reference proteome</keyword>
<comment type="similarity">
    <text evidence="1">Belongs to the AfsR/DnrI/RedD regulatory family.</text>
</comment>
<dbReference type="InterPro" id="IPR051677">
    <property type="entry name" value="AfsR-DnrI-RedD_regulator"/>
</dbReference>
<dbReference type="InterPro" id="IPR036388">
    <property type="entry name" value="WH-like_DNA-bd_sf"/>
</dbReference>
<dbReference type="Gene3D" id="1.10.10.10">
    <property type="entry name" value="Winged helix-like DNA-binding domain superfamily/Winged helix DNA-binding domain"/>
    <property type="match status" value="1"/>
</dbReference>
<feature type="domain" description="OmpR/PhoB-type" evidence="6">
    <location>
        <begin position="16"/>
        <end position="94"/>
    </location>
</feature>
<feature type="region of interest" description="Disordered" evidence="5">
    <location>
        <begin position="275"/>
        <end position="326"/>
    </location>
</feature>
<name>A0ABW5W973_9PSEU</name>
<accession>A0ABW5W973</accession>
<dbReference type="InterPro" id="IPR005158">
    <property type="entry name" value="BTAD"/>
</dbReference>
<dbReference type="PANTHER" id="PTHR35807:SF1">
    <property type="entry name" value="TRANSCRIPTIONAL REGULATOR REDD"/>
    <property type="match status" value="1"/>
</dbReference>
<reference evidence="9" key="1">
    <citation type="journal article" date="2019" name="Int. J. Syst. Evol. Microbiol.">
        <title>The Global Catalogue of Microorganisms (GCM) 10K type strain sequencing project: providing services to taxonomists for standard genome sequencing and annotation.</title>
        <authorList>
            <consortium name="The Broad Institute Genomics Platform"/>
            <consortium name="The Broad Institute Genome Sequencing Center for Infectious Disease"/>
            <person name="Wu L."/>
            <person name="Ma J."/>
        </authorList>
    </citation>
    <scope>NUCLEOTIDE SEQUENCE [LARGE SCALE GENOMIC DNA]</scope>
    <source>
        <strain evidence="9">IBRC-M 10906</strain>
    </source>
</reference>
<sequence length="326" mass="35206">MLFRVLGPVEVHGRDGEVHRLGVGKPATVLATLLVHPNAWVSTSTLIDATWHEAAPPGSARANLKTYIWQLRRLLPSPDDGLPRIESVPGRYRLRVAPGELDTDHVAHHAARARAAAQAGDVATAIDAVTAALRLWRGRPFEGLPDALDDATDRLTQLYHRLRDDLADAQLALGRTRDAVRTLRAITADDPLREGAWARLMRALHALGRYAEAACAYERARRILAAELGVPPGRELTAARREVDRPATGPVRELPRHPARVVGPVPIRLAEADGAAAGRHGGEAARPVRARSGSSPDGRCRCRRVRPACPAPGSPAPAADVVRVRR</sequence>
<dbReference type="EMBL" id="JBHUOF010000012">
    <property type="protein sequence ID" value="MFD2799791.1"/>
    <property type="molecule type" value="Genomic_DNA"/>
</dbReference>
<dbReference type="Pfam" id="PF03704">
    <property type="entry name" value="BTAD"/>
    <property type="match status" value="1"/>
</dbReference>
<dbReference type="CDD" id="cd15831">
    <property type="entry name" value="BTAD"/>
    <property type="match status" value="1"/>
</dbReference>
<gene>
    <name evidence="8" type="ORF">ACFS2C_10345</name>
</gene>
<dbReference type="InterPro" id="IPR011990">
    <property type="entry name" value="TPR-like_helical_dom_sf"/>
</dbReference>
<protein>
    <submittedName>
        <fullName evidence="8">BTAD domain-containing putative transcriptional regulator</fullName>
    </submittedName>
</protein>
<evidence type="ECO:0000256" key="3">
    <source>
        <dbReference type="ARBA" id="ARBA00023125"/>
    </source>
</evidence>
<evidence type="ECO:0000259" key="7">
    <source>
        <dbReference type="SMART" id="SM01043"/>
    </source>
</evidence>
<dbReference type="InterPro" id="IPR016032">
    <property type="entry name" value="Sig_transdc_resp-reg_C-effctor"/>
</dbReference>
<dbReference type="SUPFAM" id="SSF48452">
    <property type="entry name" value="TPR-like"/>
    <property type="match status" value="1"/>
</dbReference>
<keyword evidence="2" id="KW-0805">Transcription regulation</keyword>
<organism evidence="8 9">
    <name type="scientific">Prauserella oleivorans</name>
    <dbReference type="NCBI Taxonomy" id="1478153"/>
    <lineage>
        <taxon>Bacteria</taxon>
        <taxon>Bacillati</taxon>
        <taxon>Actinomycetota</taxon>
        <taxon>Actinomycetes</taxon>
        <taxon>Pseudonocardiales</taxon>
        <taxon>Pseudonocardiaceae</taxon>
        <taxon>Prauserella</taxon>
    </lineage>
</organism>
<dbReference type="PANTHER" id="PTHR35807">
    <property type="entry name" value="TRANSCRIPTIONAL REGULATOR REDD-RELATED"/>
    <property type="match status" value="1"/>
</dbReference>
<evidence type="ECO:0000256" key="5">
    <source>
        <dbReference type="SAM" id="MobiDB-lite"/>
    </source>
</evidence>
<evidence type="ECO:0000313" key="8">
    <source>
        <dbReference type="EMBL" id="MFD2799791.1"/>
    </source>
</evidence>
<proteinExistence type="inferred from homology"/>
<dbReference type="SMART" id="SM00862">
    <property type="entry name" value="Trans_reg_C"/>
    <property type="match status" value="1"/>
</dbReference>
<dbReference type="RefSeq" id="WP_377391911.1">
    <property type="nucleotide sequence ID" value="NZ_JBHSAN010000027.1"/>
</dbReference>
<dbReference type="SUPFAM" id="SSF46894">
    <property type="entry name" value="C-terminal effector domain of the bipartite response regulators"/>
    <property type="match status" value="1"/>
</dbReference>
<dbReference type="Proteomes" id="UP001597478">
    <property type="component" value="Unassembled WGS sequence"/>
</dbReference>
<comment type="caution">
    <text evidence="8">The sequence shown here is derived from an EMBL/GenBank/DDBJ whole genome shotgun (WGS) entry which is preliminary data.</text>
</comment>
<evidence type="ECO:0000259" key="6">
    <source>
        <dbReference type="SMART" id="SM00862"/>
    </source>
</evidence>
<dbReference type="InterPro" id="IPR001867">
    <property type="entry name" value="OmpR/PhoB-type_DNA-bd"/>
</dbReference>